<evidence type="ECO:0000256" key="1">
    <source>
        <dbReference type="SAM" id="MobiDB-lite"/>
    </source>
</evidence>
<comment type="caution">
    <text evidence="3">The sequence shown here is derived from an EMBL/GenBank/DDBJ whole genome shotgun (WGS) entry which is preliminary data.</text>
</comment>
<protein>
    <submittedName>
        <fullName evidence="3">Kelch repeat-containing protein</fullName>
    </submittedName>
</protein>
<feature type="region of interest" description="Disordered" evidence="1">
    <location>
        <begin position="375"/>
        <end position="398"/>
    </location>
</feature>
<accession>A0ABW0KJM6</accession>
<dbReference type="Proteomes" id="UP001596052">
    <property type="component" value="Unassembled WGS sequence"/>
</dbReference>
<feature type="transmembrane region" description="Helical" evidence="2">
    <location>
        <begin position="62"/>
        <end position="80"/>
    </location>
</feature>
<sequence>MNCTIVFSVHNLDLGKGGNGTVFVHSTFSGRFAVHVISTPVFHKAAQARAGSRCIGGIRMKAILLIFLFVTGLSSALAAGETPPELPLPVASFGATSTADGALYFYGGHSGKRHKYNRDEVHGDLFRWKAGAGQWEALAKDEPAQGASLVAATDCVIRIGGMAARNAKGEKQDLWSSETAARFDIASQQWKPLPKLPQRRSSHDSIVCDGILYVIGGWCMEGDSDTVWHDTYLTLDLTQSDATWQSHPQPFKRRALAVQCSGSKVYAIGGMTDDNETTSAVSVLDTKTGQWSDGPALPAGKIGGFGFAAVTQEGRLFASGVTGRLLELRGSEWVTVAKLAHPRYFHRLLSSGDGRIIAIGGESGEGAKAAPEVISVPSADSKPLPEEAVPAKQAAKRP</sequence>
<keyword evidence="2" id="KW-0472">Membrane</keyword>
<dbReference type="InterPro" id="IPR015915">
    <property type="entry name" value="Kelch-typ_b-propeller"/>
</dbReference>
<dbReference type="SUPFAM" id="SSF117281">
    <property type="entry name" value="Kelch motif"/>
    <property type="match status" value="1"/>
</dbReference>
<dbReference type="SMART" id="SM00612">
    <property type="entry name" value="Kelch"/>
    <property type="match status" value="2"/>
</dbReference>
<dbReference type="PANTHER" id="PTHR45632">
    <property type="entry name" value="LD33804P"/>
    <property type="match status" value="1"/>
</dbReference>
<dbReference type="Gene3D" id="2.130.10.80">
    <property type="entry name" value="Galactose oxidase/kelch, beta-propeller"/>
    <property type="match status" value="1"/>
</dbReference>
<keyword evidence="2" id="KW-1133">Transmembrane helix</keyword>
<dbReference type="Pfam" id="PF24681">
    <property type="entry name" value="Kelch_KLHDC2_KLHL20_DRC7"/>
    <property type="match status" value="1"/>
</dbReference>
<keyword evidence="4" id="KW-1185">Reference proteome</keyword>
<dbReference type="EMBL" id="JBHSMQ010000001">
    <property type="protein sequence ID" value="MFC5453484.1"/>
    <property type="molecule type" value="Genomic_DNA"/>
</dbReference>
<evidence type="ECO:0000313" key="4">
    <source>
        <dbReference type="Proteomes" id="UP001596052"/>
    </source>
</evidence>
<organism evidence="3 4">
    <name type="scientific">Prosthecobacter fluviatilis</name>
    <dbReference type="NCBI Taxonomy" id="445931"/>
    <lineage>
        <taxon>Bacteria</taxon>
        <taxon>Pseudomonadati</taxon>
        <taxon>Verrucomicrobiota</taxon>
        <taxon>Verrucomicrobiia</taxon>
        <taxon>Verrucomicrobiales</taxon>
        <taxon>Verrucomicrobiaceae</taxon>
        <taxon>Prosthecobacter</taxon>
    </lineage>
</organism>
<reference evidence="4" key="1">
    <citation type="journal article" date="2019" name="Int. J. Syst. Evol. Microbiol.">
        <title>The Global Catalogue of Microorganisms (GCM) 10K type strain sequencing project: providing services to taxonomists for standard genome sequencing and annotation.</title>
        <authorList>
            <consortium name="The Broad Institute Genomics Platform"/>
            <consortium name="The Broad Institute Genome Sequencing Center for Infectious Disease"/>
            <person name="Wu L."/>
            <person name="Ma J."/>
        </authorList>
    </citation>
    <scope>NUCLEOTIDE SEQUENCE [LARGE SCALE GENOMIC DNA]</scope>
    <source>
        <strain evidence="4">CGMCC 4.1469</strain>
    </source>
</reference>
<dbReference type="RefSeq" id="WP_377162605.1">
    <property type="nucleotide sequence ID" value="NZ_JBHSMQ010000001.1"/>
</dbReference>
<evidence type="ECO:0000313" key="3">
    <source>
        <dbReference type="EMBL" id="MFC5453484.1"/>
    </source>
</evidence>
<name>A0ABW0KJM6_9BACT</name>
<dbReference type="Gene3D" id="2.120.10.80">
    <property type="entry name" value="Kelch-type beta propeller"/>
    <property type="match status" value="1"/>
</dbReference>
<gene>
    <name evidence="3" type="ORF">ACFQDI_01345</name>
</gene>
<proteinExistence type="predicted"/>
<dbReference type="InterPro" id="IPR006652">
    <property type="entry name" value="Kelch_1"/>
</dbReference>
<keyword evidence="2" id="KW-0812">Transmembrane</keyword>
<dbReference type="InterPro" id="IPR037293">
    <property type="entry name" value="Gal_Oxidase_central_sf"/>
</dbReference>
<evidence type="ECO:0000256" key="2">
    <source>
        <dbReference type="SAM" id="Phobius"/>
    </source>
</evidence>